<protein>
    <submittedName>
        <fullName evidence="2">Uncharacterized protein</fullName>
    </submittedName>
</protein>
<feature type="region of interest" description="Disordered" evidence="1">
    <location>
        <begin position="1"/>
        <end position="22"/>
    </location>
</feature>
<feature type="compositionally biased region" description="Polar residues" evidence="1">
    <location>
        <begin position="88"/>
        <end position="98"/>
    </location>
</feature>
<gene>
    <name evidence="2" type="ORF">NDU88_000379</name>
</gene>
<dbReference type="EMBL" id="JANPWB010000014">
    <property type="protein sequence ID" value="KAJ1095211.1"/>
    <property type="molecule type" value="Genomic_DNA"/>
</dbReference>
<dbReference type="AlphaFoldDB" id="A0AAV7LUF6"/>
<feature type="region of interest" description="Disordered" evidence="1">
    <location>
        <begin position="38"/>
        <end position="105"/>
    </location>
</feature>
<comment type="caution">
    <text evidence="2">The sequence shown here is derived from an EMBL/GenBank/DDBJ whole genome shotgun (WGS) entry which is preliminary data.</text>
</comment>
<evidence type="ECO:0000256" key="1">
    <source>
        <dbReference type="SAM" id="MobiDB-lite"/>
    </source>
</evidence>
<organism evidence="2 3">
    <name type="scientific">Pleurodeles waltl</name>
    <name type="common">Iberian ribbed newt</name>
    <dbReference type="NCBI Taxonomy" id="8319"/>
    <lineage>
        <taxon>Eukaryota</taxon>
        <taxon>Metazoa</taxon>
        <taxon>Chordata</taxon>
        <taxon>Craniata</taxon>
        <taxon>Vertebrata</taxon>
        <taxon>Euteleostomi</taxon>
        <taxon>Amphibia</taxon>
        <taxon>Batrachia</taxon>
        <taxon>Caudata</taxon>
        <taxon>Salamandroidea</taxon>
        <taxon>Salamandridae</taxon>
        <taxon>Pleurodelinae</taxon>
        <taxon>Pleurodeles</taxon>
    </lineage>
</organism>
<reference evidence="2" key="1">
    <citation type="journal article" date="2022" name="bioRxiv">
        <title>Sequencing and chromosome-scale assembly of the giantPleurodeles waltlgenome.</title>
        <authorList>
            <person name="Brown T."/>
            <person name="Elewa A."/>
            <person name="Iarovenko S."/>
            <person name="Subramanian E."/>
            <person name="Araus A.J."/>
            <person name="Petzold A."/>
            <person name="Susuki M."/>
            <person name="Suzuki K.-i.T."/>
            <person name="Hayashi T."/>
            <person name="Toyoda A."/>
            <person name="Oliveira C."/>
            <person name="Osipova E."/>
            <person name="Leigh N.D."/>
            <person name="Simon A."/>
            <person name="Yun M.H."/>
        </authorList>
    </citation>
    <scope>NUCLEOTIDE SEQUENCE</scope>
    <source>
        <strain evidence="2">20211129_DDA</strain>
        <tissue evidence="2">Liver</tissue>
    </source>
</reference>
<feature type="compositionally biased region" description="Polar residues" evidence="1">
    <location>
        <begin position="38"/>
        <end position="53"/>
    </location>
</feature>
<sequence length="105" mass="11846">MLRDRAADPCRSSPDRGGFPVAMATRMEAQGFVASLSTSLRNRRLNSPNSENKAQGGGRQVQEVSRQQGKETETCDPLQTKYTEQREILQTQRHSTFITEKDHTH</sequence>
<evidence type="ECO:0000313" key="3">
    <source>
        <dbReference type="Proteomes" id="UP001066276"/>
    </source>
</evidence>
<name>A0AAV7LUF6_PLEWA</name>
<evidence type="ECO:0000313" key="2">
    <source>
        <dbReference type="EMBL" id="KAJ1095211.1"/>
    </source>
</evidence>
<dbReference type="Proteomes" id="UP001066276">
    <property type="component" value="Chromosome 10"/>
</dbReference>
<keyword evidence="3" id="KW-1185">Reference proteome</keyword>
<proteinExistence type="predicted"/>
<accession>A0AAV7LUF6</accession>